<feature type="region of interest" description="Disordered" evidence="1">
    <location>
        <begin position="102"/>
        <end position="151"/>
    </location>
</feature>
<organism evidence="2 3">
    <name type="scientific">Enterococcus termitis</name>
    <dbReference type="NCBI Taxonomy" id="332950"/>
    <lineage>
        <taxon>Bacteria</taxon>
        <taxon>Bacillati</taxon>
        <taxon>Bacillota</taxon>
        <taxon>Bacilli</taxon>
        <taxon>Lactobacillales</taxon>
        <taxon>Enterococcaceae</taxon>
        <taxon>Enterococcus</taxon>
    </lineage>
</organism>
<feature type="compositionally biased region" description="Low complexity" evidence="1">
    <location>
        <begin position="114"/>
        <end position="132"/>
    </location>
</feature>
<dbReference type="EMBL" id="MIJY01000034">
    <property type="protein sequence ID" value="OEG12490.1"/>
    <property type="molecule type" value="Genomic_DNA"/>
</dbReference>
<proteinExistence type="predicted"/>
<dbReference type="OrthoDB" id="2666740at2"/>
<evidence type="ECO:0000313" key="3">
    <source>
        <dbReference type="Proteomes" id="UP000095094"/>
    </source>
</evidence>
<accession>A0A1E5GJS4</accession>
<dbReference type="AlphaFoldDB" id="A0A1E5GJS4"/>
<keyword evidence="3" id="KW-1185">Reference proteome</keyword>
<evidence type="ECO:0000313" key="2">
    <source>
        <dbReference type="EMBL" id="OEG12490.1"/>
    </source>
</evidence>
<gene>
    <name evidence="2" type="ORF">BCR25_08105</name>
</gene>
<protein>
    <submittedName>
        <fullName evidence="2">Uncharacterized protein</fullName>
    </submittedName>
</protein>
<comment type="caution">
    <text evidence="2">The sequence shown here is derived from an EMBL/GenBank/DDBJ whole genome shotgun (WGS) entry which is preliminary data.</text>
</comment>
<name>A0A1E5GJS4_9ENTE</name>
<feature type="compositionally biased region" description="Basic and acidic residues" evidence="1">
    <location>
        <begin position="102"/>
        <end position="113"/>
    </location>
</feature>
<dbReference type="RefSeq" id="WP_069664191.1">
    <property type="nucleotide sequence ID" value="NZ_JBHUJJ010000001.1"/>
</dbReference>
<reference evidence="3" key="1">
    <citation type="submission" date="2016-09" db="EMBL/GenBank/DDBJ databases">
        <authorList>
            <person name="Gulvik C.A."/>
        </authorList>
    </citation>
    <scope>NUCLEOTIDE SEQUENCE [LARGE SCALE GENOMIC DNA]</scope>
    <source>
        <strain evidence="3">LMG 8895</strain>
    </source>
</reference>
<sequence>MLITISIEATSASEYKHALQTLSEGLDDTRQVQIAEPSKVAVFKESEKATESKPEVFTKNSYFYHAESDSYVMYKKGEEIPQDADFPICTPISKKEYDAGIKQQKEVAKKSENTTESEASTDSTSDTETSLTGDEDVENSVSATDGKFPDATKDDVIKMMQEAQKAGKLSAVKTALGRFNADKISGLKEEHYSAFMTDLKNLMEG</sequence>
<evidence type="ECO:0000256" key="1">
    <source>
        <dbReference type="SAM" id="MobiDB-lite"/>
    </source>
</evidence>
<dbReference type="Proteomes" id="UP000095094">
    <property type="component" value="Unassembled WGS sequence"/>
</dbReference>